<dbReference type="InterPro" id="IPR036318">
    <property type="entry name" value="FAD-bd_PCMH-like_sf"/>
</dbReference>
<comment type="subcellular location">
    <subcellularLocation>
        <location evidence="3 16">Cytoplasm</location>
    </subcellularLocation>
</comment>
<organism evidence="18 19">
    <name type="scientific">Sporotomaculum syntrophicum</name>
    <dbReference type="NCBI Taxonomy" id="182264"/>
    <lineage>
        <taxon>Bacteria</taxon>
        <taxon>Bacillati</taxon>
        <taxon>Bacillota</taxon>
        <taxon>Clostridia</taxon>
        <taxon>Eubacteriales</taxon>
        <taxon>Desulfallaceae</taxon>
        <taxon>Sporotomaculum</taxon>
    </lineage>
</organism>
<dbReference type="AlphaFoldDB" id="A0A9D2WP98"/>
<evidence type="ECO:0000313" key="18">
    <source>
        <dbReference type="EMBL" id="KAF1084859.1"/>
    </source>
</evidence>
<dbReference type="EMBL" id="LSRS01000004">
    <property type="protein sequence ID" value="KAF1084859.1"/>
    <property type="molecule type" value="Genomic_DNA"/>
</dbReference>
<evidence type="ECO:0000256" key="7">
    <source>
        <dbReference type="ARBA" id="ARBA00022630"/>
    </source>
</evidence>
<accession>A0A9D2WP98</accession>
<dbReference type="PANTHER" id="PTHR21071">
    <property type="entry name" value="UDP-N-ACETYLENOLPYRUVOYLGLUCOSAMINE REDUCTASE"/>
    <property type="match status" value="1"/>
</dbReference>
<feature type="active site" description="Proton donor" evidence="16">
    <location>
        <position position="226"/>
    </location>
</feature>
<dbReference type="Gene3D" id="3.90.78.10">
    <property type="entry name" value="UDP-N-acetylenolpyruvoylglucosamine reductase, C-terminal domain"/>
    <property type="match status" value="1"/>
</dbReference>
<dbReference type="GO" id="GO:0005829">
    <property type="term" value="C:cytosol"/>
    <property type="evidence" value="ECO:0007669"/>
    <property type="project" value="TreeGrafter"/>
</dbReference>
<protein>
    <recommendedName>
        <fullName evidence="16">UDP-N-acetylenolpyruvoylglucosamine reductase</fullName>
        <ecNumber evidence="16">1.3.1.98</ecNumber>
    </recommendedName>
    <alternativeName>
        <fullName evidence="16">UDP-N-acetylmuramate dehydrogenase</fullName>
    </alternativeName>
</protein>
<dbReference type="GO" id="GO:0009252">
    <property type="term" value="P:peptidoglycan biosynthetic process"/>
    <property type="evidence" value="ECO:0007669"/>
    <property type="project" value="UniProtKB-UniRule"/>
</dbReference>
<evidence type="ECO:0000259" key="17">
    <source>
        <dbReference type="PROSITE" id="PS51387"/>
    </source>
</evidence>
<keyword evidence="14 16" id="KW-0961">Cell wall biogenesis/degradation</keyword>
<evidence type="ECO:0000256" key="14">
    <source>
        <dbReference type="ARBA" id="ARBA00023316"/>
    </source>
</evidence>
<evidence type="ECO:0000256" key="1">
    <source>
        <dbReference type="ARBA" id="ARBA00001974"/>
    </source>
</evidence>
<keyword evidence="19" id="KW-1185">Reference proteome</keyword>
<comment type="catalytic activity">
    <reaction evidence="15 16">
        <text>UDP-N-acetyl-alpha-D-muramate + NADP(+) = UDP-N-acetyl-3-O-(1-carboxyvinyl)-alpha-D-glucosamine + NADPH + H(+)</text>
        <dbReference type="Rhea" id="RHEA:12248"/>
        <dbReference type="ChEBI" id="CHEBI:15378"/>
        <dbReference type="ChEBI" id="CHEBI:57783"/>
        <dbReference type="ChEBI" id="CHEBI:58349"/>
        <dbReference type="ChEBI" id="CHEBI:68483"/>
        <dbReference type="ChEBI" id="CHEBI:70757"/>
        <dbReference type="EC" id="1.3.1.98"/>
    </reaction>
</comment>
<dbReference type="Pfam" id="PF02873">
    <property type="entry name" value="MurB_C"/>
    <property type="match status" value="1"/>
</dbReference>
<proteinExistence type="inferred from homology"/>
<reference evidence="18" key="1">
    <citation type="submission" date="2016-02" db="EMBL/GenBank/DDBJ databases">
        <title>Draft Genome Sequence of Sporotomaculum syntrophicum Strain FB, a Syntrophic Benzoate Degrader.</title>
        <authorList>
            <person name="Nobu M.K."/>
            <person name="Narihiro T."/>
            <person name="Qiu Y.-L."/>
            <person name="Ohashi A."/>
            <person name="Liu W.-T."/>
            <person name="Yuji S."/>
        </authorList>
    </citation>
    <scope>NUCLEOTIDE SEQUENCE</scope>
    <source>
        <strain evidence="18">FB</strain>
    </source>
</reference>
<dbReference type="InterPro" id="IPR036635">
    <property type="entry name" value="MurB_C_sf"/>
</dbReference>
<dbReference type="NCBIfam" id="NF010480">
    <property type="entry name" value="PRK13905.1"/>
    <property type="match status" value="1"/>
</dbReference>
<keyword evidence="8 16" id="KW-0274">FAD</keyword>
<keyword evidence="6 16" id="KW-0132">Cell division</keyword>
<comment type="similarity">
    <text evidence="16">Belongs to the MurB family.</text>
</comment>
<evidence type="ECO:0000256" key="9">
    <source>
        <dbReference type="ARBA" id="ARBA00022857"/>
    </source>
</evidence>
<keyword evidence="13 16" id="KW-0131">Cell cycle</keyword>
<evidence type="ECO:0000256" key="11">
    <source>
        <dbReference type="ARBA" id="ARBA00022984"/>
    </source>
</evidence>
<dbReference type="InterPro" id="IPR016166">
    <property type="entry name" value="FAD-bd_PCMH"/>
</dbReference>
<dbReference type="PANTHER" id="PTHR21071:SF4">
    <property type="entry name" value="UDP-N-ACETYLENOLPYRUVOYLGLUCOSAMINE REDUCTASE"/>
    <property type="match status" value="1"/>
</dbReference>
<dbReference type="GO" id="GO:0008762">
    <property type="term" value="F:UDP-N-acetylmuramate dehydrogenase activity"/>
    <property type="evidence" value="ECO:0007669"/>
    <property type="project" value="UniProtKB-UniRule"/>
</dbReference>
<dbReference type="InterPro" id="IPR011601">
    <property type="entry name" value="MurB_C"/>
</dbReference>
<evidence type="ECO:0000256" key="13">
    <source>
        <dbReference type="ARBA" id="ARBA00023306"/>
    </source>
</evidence>
<comment type="caution">
    <text evidence="18">The sequence shown here is derived from an EMBL/GenBank/DDBJ whole genome shotgun (WGS) entry which is preliminary data.</text>
</comment>
<evidence type="ECO:0000256" key="8">
    <source>
        <dbReference type="ARBA" id="ARBA00022827"/>
    </source>
</evidence>
<keyword evidence="11 16" id="KW-0573">Peptidoglycan synthesis</keyword>
<keyword evidence="12 16" id="KW-0560">Oxidoreductase</keyword>
<comment type="pathway">
    <text evidence="4 16">Cell wall biogenesis; peptidoglycan biosynthesis.</text>
</comment>
<keyword evidence="5 16" id="KW-0963">Cytoplasm</keyword>
<evidence type="ECO:0000256" key="2">
    <source>
        <dbReference type="ARBA" id="ARBA00003921"/>
    </source>
</evidence>
<evidence type="ECO:0000256" key="12">
    <source>
        <dbReference type="ARBA" id="ARBA00023002"/>
    </source>
</evidence>
<dbReference type="NCBIfam" id="TIGR00179">
    <property type="entry name" value="murB"/>
    <property type="match status" value="1"/>
</dbReference>
<keyword evidence="9 16" id="KW-0521">NADP</keyword>
<feature type="domain" description="FAD-binding PCMH-type" evidence="17">
    <location>
        <begin position="31"/>
        <end position="197"/>
    </location>
</feature>
<keyword evidence="10 16" id="KW-0133">Cell shape</keyword>
<comment type="cofactor">
    <cofactor evidence="1 16">
        <name>FAD</name>
        <dbReference type="ChEBI" id="CHEBI:57692"/>
    </cofactor>
</comment>
<gene>
    <name evidence="16 18" type="primary">murB</name>
    <name evidence="18" type="ORF">SPSYN_02029</name>
</gene>
<dbReference type="Pfam" id="PF01565">
    <property type="entry name" value="FAD_binding_4"/>
    <property type="match status" value="1"/>
</dbReference>
<dbReference type="Gene3D" id="3.30.465.10">
    <property type="match status" value="1"/>
</dbReference>
<keyword evidence="7 16" id="KW-0285">Flavoprotein</keyword>
<name>A0A9D2WP98_9FIRM</name>
<evidence type="ECO:0000256" key="3">
    <source>
        <dbReference type="ARBA" id="ARBA00004496"/>
    </source>
</evidence>
<feature type="active site" evidence="16">
    <location>
        <position position="176"/>
    </location>
</feature>
<sequence length="303" mass="32847">MTNSDLYLELQRSMKCPVCIQEPMSKHTSWRIGGPADLLLKPRSEQDLRQALIYARQHGLPVTVIGNGTNLLVADQGVRGIVIKIGAGLADIEVRDQMIYARAGTPLHLLARKAMQAGLAGFEFLAGIPGTVGGALVMNAGANGYAIGELVRLVTACDYAGNGYTFKAQELTFSYRHSSLAHMNIIVTGAVLQGKPDTAEEIKNRMELALAWRRQVQPLEYPNAGSVFKNPPDESAGRLIEQAGCKGMRVGNIQVSPRHANFIVNLGGGTARDVLEIVEKVQCIVEKKFGIKLVLEVQKLGEF</sequence>
<dbReference type="SUPFAM" id="SSF56194">
    <property type="entry name" value="Uridine diphospho-N-Acetylenolpyruvylglucosamine reductase, MurB, C-terminal domain"/>
    <property type="match status" value="1"/>
</dbReference>
<evidence type="ECO:0000256" key="4">
    <source>
        <dbReference type="ARBA" id="ARBA00004752"/>
    </source>
</evidence>
<dbReference type="InterPro" id="IPR016167">
    <property type="entry name" value="FAD-bd_PCMH_sub1"/>
</dbReference>
<evidence type="ECO:0000313" key="19">
    <source>
        <dbReference type="Proteomes" id="UP000798488"/>
    </source>
</evidence>
<dbReference type="InterPro" id="IPR016169">
    <property type="entry name" value="FAD-bd_PCMH_sub2"/>
</dbReference>
<dbReference type="Gene3D" id="3.30.43.10">
    <property type="entry name" value="Uridine Diphospho-n-acetylenolpyruvylglucosamine Reductase, domain 2"/>
    <property type="match status" value="1"/>
</dbReference>
<dbReference type="GO" id="GO:0071949">
    <property type="term" value="F:FAD binding"/>
    <property type="evidence" value="ECO:0007669"/>
    <property type="project" value="InterPro"/>
</dbReference>
<evidence type="ECO:0000256" key="6">
    <source>
        <dbReference type="ARBA" id="ARBA00022618"/>
    </source>
</evidence>
<evidence type="ECO:0000256" key="15">
    <source>
        <dbReference type="ARBA" id="ARBA00048914"/>
    </source>
</evidence>
<dbReference type="SUPFAM" id="SSF56176">
    <property type="entry name" value="FAD-binding/transporter-associated domain-like"/>
    <property type="match status" value="1"/>
</dbReference>
<dbReference type="InterPro" id="IPR006094">
    <property type="entry name" value="Oxid_FAD_bind_N"/>
</dbReference>
<comment type="function">
    <text evidence="2 16">Cell wall formation.</text>
</comment>
<dbReference type="RefSeq" id="WP_243153008.1">
    <property type="nucleotide sequence ID" value="NZ_LSRS01000004.1"/>
</dbReference>
<dbReference type="GO" id="GO:0008360">
    <property type="term" value="P:regulation of cell shape"/>
    <property type="evidence" value="ECO:0007669"/>
    <property type="project" value="UniProtKB-KW"/>
</dbReference>
<dbReference type="PROSITE" id="PS51387">
    <property type="entry name" value="FAD_PCMH"/>
    <property type="match status" value="1"/>
</dbReference>
<dbReference type="GO" id="GO:0071555">
    <property type="term" value="P:cell wall organization"/>
    <property type="evidence" value="ECO:0007669"/>
    <property type="project" value="UniProtKB-KW"/>
</dbReference>
<dbReference type="HAMAP" id="MF_00037">
    <property type="entry name" value="MurB"/>
    <property type="match status" value="1"/>
</dbReference>
<feature type="active site" evidence="16">
    <location>
        <position position="296"/>
    </location>
</feature>
<evidence type="ECO:0000256" key="5">
    <source>
        <dbReference type="ARBA" id="ARBA00022490"/>
    </source>
</evidence>
<dbReference type="Proteomes" id="UP000798488">
    <property type="component" value="Unassembled WGS sequence"/>
</dbReference>
<dbReference type="EC" id="1.3.1.98" evidence="16"/>
<dbReference type="GO" id="GO:0051301">
    <property type="term" value="P:cell division"/>
    <property type="evidence" value="ECO:0007669"/>
    <property type="project" value="UniProtKB-KW"/>
</dbReference>
<dbReference type="InterPro" id="IPR003170">
    <property type="entry name" value="MurB"/>
</dbReference>
<evidence type="ECO:0000256" key="16">
    <source>
        <dbReference type="HAMAP-Rule" id="MF_00037"/>
    </source>
</evidence>
<evidence type="ECO:0000256" key="10">
    <source>
        <dbReference type="ARBA" id="ARBA00022960"/>
    </source>
</evidence>